<name>A0A8J5ZJK3_9ROSI</name>
<dbReference type="InterPro" id="IPR013103">
    <property type="entry name" value="RVT_2"/>
</dbReference>
<dbReference type="EMBL" id="JAHUZN010000004">
    <property type="protein sequence ID" value="KAG8496960.1"/>
    <property type="molecule type" value="Genomic_DNA"/>
</dbReference>
<accession>A0A8J5ZJK3</accession>
<reference evidence="2 3" key="1">
    <citation type="journal article" date="2021" name="bioRxiv">
        <title>The Gossypium anomalum genome as a resource for cotton improvement and evolutionary analysis of hybrid incompatibility.</title>
        <authorList>
            <person name="Grover C.E."/>
            <person name="Yuan D."/>
            <person name="Arick M.A."/>
            <person name="Miller E.R."/>
            <person name="Hu G."/>
            <person name="Peterson D.G."/>
            <person name="Wendel J.F."/>
            <person name="Udall J.A."/>
        </authorList>
    </citation>
    <scope>NUCLEOTIDE SEQUENCE [LARGE SCALE GENOMIC DNA]</scope>
    <source>
        <strain evidence="2">JFW-Udall</strain>
        <tissue evidence="2">Leaf</tissue>
    </source>
</reference>
<dbReference type="PANTHER" id="PTHR11439:SF467">
    <property type="entry name" value="INTEGRASE CATALYTIC DOMAIN-CONTAINING PROTEIN"/>
    <property type="match status" value="1"/>
</dbReference>
<gene>
    <name evidence="2" type="ORF">CXB51_008168</name>
</gene>
<sequence>MKDWSLRQVDVNNAFLNGVLTEEIYMEQPLRFEEVGPNGQQLVCQLNKALYGLRQAPRAWFQTLRQYLIDQLGFRASKADPSVSIRSTFESLLLLIIYVDNIVITGSSNQEIDKVVHLLNMNFALKDMGPLSFFLGIAVQHTPQRLFLSQQKYIGEILSKTGMSAATPTLTPMVSFPKLVAVDESSPLVDDRLYRSTIGMLQYMCITRPDLSYCDNKLSQYMNAPSEAHLKAVKWVLRYFKGTITQGLFYSKGQCQLTCYSDADWASSIEDRRSTTGYVIYIGPNPVKQLLAEAGATLCQSSMVWCDNTSIVSMVANPMHHARVKHVEIDHNFVQERVLDGTLQVNFIPSGKQIADALTKLIMSKQFGFF</sequence>
<dbReference type="InterPro" id="IPR043502">
    <property type="entry name" value="DNA/RNA_pol_sf"/>
</dbReference>
<feature type="domain" description="Reverse transcriptase Ty1/copia-type" evidence="1">
    <location>
        <begin position="2"/>
        <end position="174"/>
    </location>
</feature>
<protein>
    <recommendedName>
        <fullName evidence="1">Reverse transcriptase Ty1/copia-type domain-containing protein</fullName>
    </recommendedName>
</protein>
<evidence type="ECO:0000259" key="1">
    <source>
        <dbReference type="Pfam" id="PF07727"/>
    </source>
</evidence>
<evidence type="ECO:0000313" key="2">
    <source>
        <dbReference type="EMBL" id="KAG8496960.1"/>
    </source>
</evidence>
<dbReference type="Pfam" id="PF07727">
    <property type="entry name" value="RVT_2"/>
    <property type="match status" value="1"/>
</dbReference>
<dbReference type="Proteomes" id="UP000701853">
    <property type="component" value="Chromosome 4"/>
</dbReference>
<dbReference type="OrthoDB" id="414945at2759"/>
<dbReference type="AlphaFoldDB" id="A0A8J5ZJK3"/>
<comment type="caution">
    <text evidence="2">The sequence shown here is derived from an EMBL/GenBank/DDBJ whole genome shotgun (WGS) entry which is preliminary data.</text>
</comment>
<proteinExistence type="predicted"/>
<dbReference type="PANTHER" id="PTHR11439">
    <property type="entry name" value="GAG-POL-RELATED RETROTRANSPOSON"/>
    <property type="match status" value="1"/>
</dbReference>
<dbReference type="SUPFAM" id="SSF56672">
    <property type="entry name" value="DNA/RNA polymerases"/>
    <property type="match status" value="1"/>
</dbReference>
<evidence type="ECO:0000313" key="3">
    <source>
        <dbReference type="Proteomes" id="UP000701853"/>
    </source>
</evidence>
<keyword evidence="3" id="KW-1185">Reference proteome</keyword>
<organism evidence="2 3">
    <name type="scientific">Gossypium anomalum</name>
    <dbReference type="NCBI Taxonomy" id="47600"/>
    <lineage>
        <taxon>Eukaryota</taxon>
        <taxon>Viridiplantae</taxon>
        <taxon>Streptophyta</taxon>
        <taxon>Embryophyta</taxon>
        <taxon>Tracheophyta</taxon>
        <taxon>Spermatophyta</taxon>
        <taxon>Magnoliopsida</taxon>
        <taxon>eudicotyledons</taxon>
        <taxon>Gunneridae</taxon>
        <taxon>Pentapetalae</taxon>
        <taxon>rosids</taxon>
        <taxon>malvids</taxon>
        <taxon>Malvales</taxon>
        <taxon>Malvaceae</taxon>
        <taxon>Malvoideae</taxon>
        <taxon>Gossypium</taxon>
    </lineage>
</organism>
<dbReference type="CDD" id="cd09272">
    <property type="entry name" value="RNase_HI_RT_Ty1"/>
    <property type="match status" value="1"/>
</dbReference>